<dbReference type="Pfam" id="PF00147">
    <property type="entry name" value="Fibrinogen_C"/>
    <property type="match status" value="1"/>
</dbReference>
<evidence type="ECO:0000256" key="4">
    <source>
        <dbReference type="ARBA" id="ARBA00023180"/>
    </source>
</evidence>
<dbReference type="GO" id="GO:0070527">
    <property type="term" value="P:platelet aggregation"/>
    <property type="evidence" value="ECO:0007669"/>
    <property type="project" value="TreeGrafter"/>
</dbReference>
<sequence length="277" mass="31914">MTCYQALCLHFAIILSLLASENSAYTRLAMEQLYSKIANRHMLPADKISLLLNVPRGYVYEEFIAKDCQQAYRQGRRQSGLYVISPKKGPLLVVYCLFLEDGGWTVLQRNTGPKNGFWFRSWNDYKAGFGDLESSHWLGNENIYLLTRRNAFSVRFSLTDSEGLNHTADYYSFRVDDESSGYALRLGTYQGQISDALTVMNETGVHDNMKFSTEDRDNDRERINCAVEYQGGWWYDRCRSADLNSDKGIFWQGLCDQAHKCMKDTIMIKPNGKNCRR</sequence>
<dbReference type="GO" id="GO:0072377">
    <property type="term" value="P:blood coagulation, common pathway"/>
    <property type="evidence" value="ECO:0007669"/>
    <property type="project" value="TreeGrafter"/>
</dbReference>
<dbReference type="InterPro" id="IPR002181">
    <property type="entry name" value="Fibrinogen_a/b/g_C_dom"/>
</dbReference>
<dbReference type="GO" id="GO:0030674">
    <property type="term" value="F:protein-macromolecule adaptor activity"/>
    <property type="evidence" value="ECO:0007669"/>
    <property type="project" value="TreeGrafter"/>
</dbReference>
<keyword evidence="7" id="KW-1185">Reference proteome</keyword>
<proteinExistence type="predicted"/>
<accession>A0A6P8R2V6</accession>
<evidence type="ECO:0000256" key="5">
    <source>
        <dbReference type="SAM" id="SignalP"/>
    </source>
</evidence>
<evidence type="ECO:0000313" key="7">
    <source>
        <dbReference type="Proteomes" id="UP000515159"/>
    </source>
</evidence>
<keyword evidence="3" id="KW-1015">Disulfide bond</keyword>
<dbReference type="SMART" id="SM00186">
    <property type="entry name" value="FBG"/>
    <property type="match status" value="1"/>
</dbReference>
<feature type="chain" id="PRO_5027702126" evidence="5">
    <location>
        <begin position="25"/>
        <end position="277"/>
    </location>
</feature>
<comment type="subcellular location">
    <subcellularLocation>
        <location evidence="1">Secreted</location>
    </subcellularLocation>
</comment>
<evidence type="ECO:0000256" key="1">
    <source>
        <dbReference type="ARBA" id="ARBA00004613"/>
    </source>
</evidence>
<gene>
    <name evidence="8" type="primary">LOC117361329</name>
</gene>
<evidence type="ECO:0000259" key="6">
    <source>
        <dbReference type="PROSITE" id="PS51406"/>
    </source>
</evidence>
<keyword evidence="5" id="KW-0732">Signal</keyword>
<dbReference type="Gene3D" id="3.90.215.10">
    <property type="entry name" value="Gamma Fibrinogen, chain A, domain 1"/>
    <property type="match status" value="1"/>
</dbReference>
<feature type="signal peptide" evidence="5">
    <location>
        <begin position="1"/>
        <end position="24"/>
    </location>
</feature>
<evidence type="ECO:0000313" key="8">
    <source>
        <dbReference type="RefSeq" id="XP_033802400.1"/>
    </source>
</evidence>
<dbReference type="GeneID" id="117361329"/>
<dbReference type="InterPro" id="IPR014716">
    <property type="entry name" value="Fibrinogen_a/b/g_C_1"/>
</dbReference>
<dbReference type="PANTHER" id="PTHR47221:SF5">
    <property type="entry name" value="FIBRINOGEN C-TERMINAL DOMAIN-CONTAINING PROTEIN"/>
    <property type="match status" value="1"/>
</dbReference>
<dbReference type="SUPFAM" id="SSF56496">
    <property type="entry name" value="Fibrinogen C-terminal domain-like"/>
    <property type="match status" value="1"/>
</dbReference>
<dbReference type="OrthoDB" id="7735550at2759"/>
<dbReference type="AlphaFoldDB" id="A0A6P8R2V6"/>
<dbReference type="KEGG" id="gsh:117361329"/>
<dbReference type="GO" id="GO:0005577">
    <property type="term" value="C:fibrinogen complex"/>
    <property type="evidence" value="ECO:0007669"/>
    <property type="project" value="TreeGrafter"/>
</dbReference>
<evidence type="ECO:0000256" key="3">
    <source>
        <dbReference type="ARBA" id="ARBA00023157"/>
    </source>
</evidence>
<dbReference type="InterPro" id="IPR037579">
    <property type="entry name" value="FIB_ANG-like"/>
</dbReference>
<dbReference type="RefSeq" id="XP_033802400.1">
    <property type="nucleotide sequence ID" value="XM_033946509.1"/>
</dbReference>
<feature type="domain" description="Fibrinogen C-terminal" evidence="6">
    <location>
        <begin position="59"/>
        <end position="272"/>
    </location>
</feature>
<dbReference type="GO" id="GO:0005201">
    <property type="term" value="F:extracellular matrix structural constituent"/>
    <property type="evidence" value="ECO:0007669"/>
    <property type="project" value="TreeGrafter"/>
</dbReference>
<keyword evidence="4" id="KW-0325">Glycoprotein</keyword>
<keyword evidence="2" id="KW-0964">Secreted</keyword>
<reference evidence="8" key="1">
    <citation type="submission" date="2025-08" db="UniProtKB">
        <authorList>
            <consortium name="RefSeq"/>
        </authorList>
    </citation>
    <scope>IDENTIFICATION</scope>
</reference>
<dbReference type="GO" id="GO:0042730">
    <property type="term" value="P:fibrinolysis"/>
    <property type="evidence" value="ECO:0007669"/>
    <property type="project" value="TreeGrafter"/>
</dbReference>
<dbReference type="PANTHER" id="PTHR47221">
    <property type="entry name" value="FIBRINOGEN ALPHA CHAIN"/>
    <property type="match status" value="1"/>
</dbReference>
<protein>
    <submittedName>
        <fullName evidence="8">Fibrinogen-like protein 1-like protein isoform X1</fullName>
    </submittedName>
</protein>
<dbReference type="Proteomes" id="UP000515159">
    <property type="component" value="Chromosome 5"/>
</dbReference>
<name>A0A6P8R2V6_GEOSA</name>
<dbReference type="GO" id="GO:0034116">
    <property type="term" value="P:positive regulation of heterotypic cell-cell adhesion"/>
    <property type="evidence" value="ECO:0007669"/>
    <property type="project" value="TreeGrafter"/>
</dbReference>
<dbReference type="InterPro" id="IPR036056">
    <property type="entry name" value="Fibrinogen-like_C"/>
</dbReference>
<organism evidence="7 8">
    <name type="scientific">Geotrypetes seraphini</name>
    <name type="common">Gaboon caecilian</name>
    <name type="synonym">Caecilia seraphini</name>
    <dbReference type="NCBI Taxonomy" id="260995"/>
    <lineage>
        <taxon>Eukaryota</taxon>
        <taxon>Metazoa</taxon>
        <taxon>Chordata</taxon>
        <taxon>Craniata</taxon>
        <taxon>Vertebrata</taxon>
        <taxon>Euteleostomi</taxon>
        <taxon>Amphibia</taxon>
        <taxon>Gymnophiona</taxon>
        <taxon>Geotrypetes</taxon>
    </lineage>
</organism>
<dbReference type="CDD" id="cd00087">
    <property type="entry name" value="FReD"/>
    <property type="match status" value="1"/>
</dbReference>
<dbReference type="InParanoid" id="A0A6P8R2V6"/>
<evidence type="ECO:0000256" key="2">
    <source>
        <dbReference type="ARBA" id="ARBA00022525"/>
    </source>
</evidence>
<dbReference type="PROSITE" id="PS51406">
    <property type="entry name" value="FIBRINOGEN_C_2"/>
    <property type="match status" value="1"/>
</dbReference>